<dbReference type="Proteomes" id="UP000274346">
    <property type="component" value="Chromosome"/>
</dbReference>
<dbReference type="PROSITE" id="PS51160">
    <property type="entry name" value="ACYLPHOSPHATASE_3"/>
    <property type="match status" value="1"/>
</dbReference>
<proteinExistence type="predicted"/>
<dbReference type="Gene3D" id="3.30.70.100">
    <property type="match status" value="1"/>
</dbReference>
<dbReference type="InterPro" id="IPR001792">
    <property type="entry name" value="Acylphosphatase-like_dom"/>
</dbReference>
<protein>
    <recommendedName>
        <fullName evidence="1">acylphosphatase</fullName>
        <ecNumber evidence="1">3.6.1.7</ecNumber>
    </recommendedName>
</protein>
<dbReference type="GO" id="GO:0051604">
    <property type="term" value="P:protein maturation"/>
    <property type="evidence" value="ECO:0007669"/>
    <property type="project" value="TreeGrafter"/>
</dbReference>
<comment type="catalytic activity">
    <reaction evidence="1">
        <text>an acyl phosphate + H2O = a carboxylate + phosphate + H(+)</text>
        <dbReference type="Rhea" id="RHEA:14965"/>
        <dbReference type="ChEBI" id="CHEBI:15377"/>
        <dbReference type="ChEBI" id="CHEBI:15378"/>
        <dbReference type="ChEBI" id="CHEBI:29067"/>
        <dbReference type="ChEBI" id="CHEBI:43474"/>
        <dbReference type="ChEBI" id="CHEBI:59918"/>
        <dbReference type="EC" id="3.6.1.7"/>
    </reaction>
</comment>
<dbReference type="GO" id="GO:0008270">
    <property type="term" value="F:zinc ion binding"/>
    <property type="evidence" value="ECO:0007669"/>
    <property type="project" value="InterPro"/>
</dbReference>
<feature type="region of interest" description="Disordered" evidence="2">
    <location>
        <begin position="67"/>
        <end position="94"/>
    </location>
</feature>
<evidence type="ECO:0000313" key="5">
    <source>
        <dbReference type="Proteomes" id="UP000274346"/>
    </source>
</evidence>
<dbReference type="SUPFAM" id="SSF54975">
    <property type="entry name" value="Acylphosphatase/BLUF domain-like"/>
    <property type="match status" value="1"/>
</dbReference>
<dbReference type="AlphaFoldDB" id="A0A3P8KGE7"/>
<dbReference type="EC" id="3.6.1.7" evidence="1"/>
<dbReference type="SUPFAM" id="SSF55821">
    <property type="entry name" value="YrdC/RibB"/>
    <property type="match status" value="1"/>
</dbReference>
<dbReference type="InterPro" id="IPR017968">
    <property type="entry name" value="Acylphosphatase_CS"/>
</dbReference>
<feature type="active site" evidence="1">
    <location>
        <position position="18"/>
    </location>
</feature>
<evidence type="ECO:0000256" key="1">
    <source>
        <dbReference type="PROSITE-ProRule" id="PRU00520"/>
    </source>
</evidence>
<dbReference type="Gene3D" id="3.90.870.30">
    <property type="match status" value="1"/>
</dbReference>
<feature type="active site" evidence="1">
    <location>
        <position position="36"/>
    </location>
</feature>
<dbReference type="EMBL" id="LR131271">
    <property type="protein sequence ID" value="VDR25201.1"/>
    <property type="molecule type" value="Genomic_DNA"/>
</dbReference>
<dbReference type="PROSITE" id="PS00150">
    <property type="entry name" value="ACYLPHOSPHATASE_1"/>
    <property type="match status" value="1"/>
</dbReference>
<dbReference type="KEGG" id="rtg:NCTC13098_01507"/>
<dbReference type="InterPro" id="IPR011125">
    <property type="entry name" value="Znf_HypF"/>
</dbReference>
<evidence type="ECO:0000259" key="3">
    <source>
        <dbReference type="PROSITE" id="PS51160"/>
    </source>
</evidence>
<dbReference type="InterPro" id="IPR017945">
    <property type="entry name" value="DHBP_synth_RibB-like_a/b_dom"/>
</dbReference>
<keyword evidence="4" id="KW-0808">Transferase</keyword>
<sequence length="230" mass="25280">MNGVEIRIRGKVQGVGFRPFVWQLAQRLGRLGDVCNDGDGVLVRLLGDEAEFIPRWPAAARRWRVSTARRPPPLPGRPCRRRSPSAGAGGGTMRTQIVPDAATCPACLAEMNDPNERRYRYPFINCTHCGPRFTIIRAMPYDRPFTAMAPFPLCPSCEAEYRNPADRRFHAQPVACESCGPRLEWRCGEESCYGEAALRAAAERLAAGQIVAIKGLGGFHLACDAGTRAP</sequence>
<dbReference type="InterPro" id="IPR036046">
    <property type="entry name" value="Acylphosphatase-like_dom_sf"/>
</dbReference>
<evidence type="ECO:0000313" key="4">
    <source>
        <dbReference type="EMBL" id="VDR25201.1"/>
    </source>
</evidence>
<accession>A0A3P8KGE7</accession>
<keyword evidence="1" id="KW-0378">Hydrolase</keyword>
<reference evidence="4 5" key="1">
    <citation type="submission" date="2018-12" db="EMBL/GenBank/DDBJ databases">
        <authorList>
            <consortium name="Pathogen Informatics"/>
        </authorList>
    </citation>
    <scope>NUCLEOTIDE SEQUENCE [LARGE SCALE GENOMIC DNA]</scope>
    <source>
        <strain evidence="4 5">NCTC13098</strain>
    </source>
</reference>
<gene>
    <name evidence="4" type="primary">hypF_1</name>
    <name evidence="4" type="ORF">NCTC13098_01507</name>
</gene>
<dbReference type="InterPro" id="IPR051060">
    <property type="entry name" value="Carbamoyltrans_HypF-like"/>
</dbReference>
<feature type="domain" description="Acylphosphatase-like" evidence="3">
    <location>
        <begin position="3"/>
        <end position="84"/>
    </location>
</feature>
<dbReference type="GO" id="GO:0016743">
    <property type="term" value="F:carboxyl- or carbamoyltransferase activity"/>
    <property type="evidence" value="ECO:0007669"/>
    <property type="project" value="TreeGrafter"/>
</dbReference>
<dbReference type="GO" id="GO:0003998">
    <property type="term" value="F:acylphosphatase activity"/>
    <property type="evidence" value="ECO:0007669"/>
    <property type="project" value="UniProtKB-EC"/>
</dbReference>
<dbReference type="PANTHER" id="PTHR42959:SF1">
    <property type="entry name" value="CARBAMOYLTRANSFERASE HYPF"/>
    <property type="match status" value="1"/>
</dbReference>
<dbReference type="PANTHER" id="PTHR42959">
    <property type="entry name" value="CARBAMOYLTRANSFERASE"/>
    <property type="match status" value="1"/>
</dbReference>
<dbReference type="Pfam" id="PF00708">
    <property type="entry name" value="Acylphosphatase"/>
    <property type="match status" value="1"/>
</dbReference>
<name>A0A3P8KGE7_RAOTE</name>
<dbReference type="Pfam" id="PF07503">
    <property type="entry name" value="zf-HYPF"/>
    <property type="match status" value="2"/>
</dbReference>
<evidence type="ECO:0000256" key="2">
    <source>
        <dbReference type="SAM" id="MobiDB-lite"/>
    </source>
</evidence>
<organism evidence="4 5">
    <name type="scientific">Raoultella terrigena</name>
    <name type="common">Klebsiella terrigena</name>
    <dbReference type="NCBI Taxonomy" id="577"/>
    <lineage>
        <taxon>Bacteria</taxon>
        <taxon>Pseudomonadati</taxon>
        <taxon>Pseudomonadota</taxon>
        <taxon>Gammaproteobacteria</taxon>
        <taxon>Enterobacterales</taxon>
        <taxon>Enterobacteriaceae</taxon>
        <taxon>Klebsiella/Raoultella group</taxon>
        <taxon>Raoultella</taxon>
    </lineage>
</organism>